<reference evidence="2 3" key="1">
    <citation type="journal article" date="2024" name="J Genomics">
        <title>Draft genome sequencing and assembly of Favolaschia claudopus CIRM-BRFM 2984 isolated from oak limbs.</title>
        <authorList>
            <person name="Navarro D."/>
            <person name="Drula E."/>
            <person name="Chaduli D."/>
            <person name="Cazenave R."/>
            <person name="Ahrendt S."/>
            <person name="Wang J."/>
            <person name="Lipzen A."/>
            <person name="Daum C."/>
            <person name="Barry K."/>
            <person name="Grigoriev I.V."/>
            <person name="Favel A."/>
            <person name="Rosso M.N."/>
            <person name="Martin F."/>
        </authorList>
    </citation>
    <scope>NUCLEOTIDE SEQUENCE [LARGE SCALE GENOMIC DNA]</scope>
    <source>
        <strain evidence="2 3">CIRM-BRFM 2984</strain>
    </source>
</reference>
<organism evidence="2 3">
    <name type="scientific">Favolaschia claudopus</name>
    <dbReference type="NCBI Taxonomy" id="2862362"/>
    <lineage>
        <taxon>Eukaryota</taxon>
        <taxon>Fungi</taxon>
        <taxon>Dikarya</taxon>
        <taxon>Basidiomycota</taxon>
        <taxon>Agaricomycotina</taxon>
        <taxon>Agaricomycetes</taxon>
        <taxon>Agaricomycetidae</taxon>
        <taxon>Agaricales</taxon>
        <taxon>Marasmiineae</taxon>
        <taxon>Mycenaceae</taxon>
        <taxon>Favolaschia</taxon>
    </lineage>
</organism>
<sequence>MLRNDLTVLPVSLGAYLQVWCIQWTWNFKPAKFYSTFLYGGIILNSRKPNEVDYNLNGHTRNGGSRGIFVQSKEGVNLFGFRCQVRVKEHSAANGEMDRDLCSPSYCSNEQELWAKKGPDTRDFNLNLNVPSGIRIPPIRDLLKRKRRGIKVICILKVPVVDRENEVGSKDSSANREGLVHCPGGSLEGTPVVVKTDTVIDGREQIRPDTATSLLLCRRTPAHTPPAGSVQRWKLSTLLAACGLGRIIVLDALILSDFDGASLGLTTGFSKAINVLSSPRRRRHQHLSNGPRQQTSGYSDADVENLTDRKQQFEGRRAAAVQVPWIFLPNAKTSTFYSGNITAAPREIRLKRHMSTTEPAATPSNGHIWPLLDCRSLPVSPSSLRFVTLRLPSVVKIQYISYATNLIDPSPSFSFLSEFSLCVTAKVPVVRFHDNRLQKLVRQQRTAYLPVRYRGDIRGACRFRPDRLILGRHARAHDTIDRGPSSRRTTGVALRFDLARFPPPTVAEYAGMCFAGGAFWATAACLPIMPWSFRPLTHAPPRVLRFENGDTLDEWICSTRYIFFLCQGRGDARIAFRGEVLPSDYIRRCVFFLHATELSFASVLHHRRRHHCAFLITRTAVFFSRRRRRRPQMSSSACCISFLVRRPRTSPTLKHLAPHLYSGLSHPATSSTTVPALPLPYIHHHPRRGERRAVHADLPVSDYDKDCDSSGADDDGLWTTDFDEHIVPATAIRSCYPRRCSRLRGIFFSDLDERRSPGAALYAVTSVLKVTRASRGRFGKPLCIRLEHGGGNFGCGVSGPVGRIASASTAGNGILRRRLGGDQARGREHGRGGAIRFVRTWRGRRAVCFETAGDFCVPGGRLVPSPIGLQDLVYGVEYGDSAGVGGCGMVKGKKRKRAYEEKEDGETGVKGSRHAALKRQASMCKRWQPVVGLSTTMPLRLDEGKGNKKVVERRDAGANAMNVDGGTARLTSGKRYQIFVSLRFLPRAIHIATAATACLPYESSFNTPALARTLLEQNIISVTAIVSALDSAQCLMPTALVSHFRCRPSPVHPLHTVPPPSIPLKPFEAGSAMTTRPRPPSPPIAAAGKKWEHLLGVDGRVFGACMEVEKNFVHFDGVCGRRAADVLQSCCRRAAARAEIIAFWSAFCGAETIAYGAAFCPPKVIQFLLYSGSLSAPQFLLFTVMPKGIQNTIAWLTETFNFAVCVGTK</sequence>
<evidence type="ECO:0000313" key="3">
    <source>
        <dbReference type="Proteomes" id="UP001362999"/>
    </source>
</evidence>
<keyword evidence="3" id="KW-1185">Reference proteome</keyword>
<evidence type="ECO:0000313" key="2">
    <source>
        <dbReference type="EMBL" id="KAK7050340.1"/>
    </source>
</evidence>
<feature type="compositionally biased region" description="Polar residues" evidence="1">
    <location>
        <begin position="287"/>
        <end position="298"/>
    </location>
</feature>
<gene>
    <name evidence="2" type="ORF">R3P38DRAFT_2763493</name>
</gene>
<proteinExistence type="predicted"/>
<dbReference type="AlphaFoldDB" id="A0AAW0DFL2"/>
<protein>
    <submittedName>
        <fullName evidence="2">Uncharacterized protein</fullName>
    </submittedName>
</protein>
<dbReference type="EMBL" id="JAWWNJ010000008">
    <property type="protein sequence ID" value="KAK7050340.1"/>
    <property type="molecule type" value="Genomic_DNA"/>
</dbReference>
<evidence type="ECO:0000256" key="1">
    <source>
        <dbReference type="SAM" id="MobiDB-lite"/>
    </source>
</evidence>
<name>A0AAW0DFL2_9AGAR</name>
<accession>A0AAW0DFL2</accession>
<dbReference type="Proteomes" id="UP001362999">
    <property type="component" value="Unassembled WGS sequence"/>
</dbReference>
<comment type="caution">
    <text evidence="2">The sequence shown here is derived from an EMBL/GenBank/DDBJ whole genome shotgun (WGS) entry which is preliminary data.</text>
</comment>
<feature type="region of interest" description="Disordered" evidence="1">
    <location>
        <begin position="280"/>
        <end position="303"/>
    </location>
</feature>